<keyword evidence="4" id="KW-1185">Reference proteome</keyword>
<dbReference type="InterPro" id="IPR010427">
    <property type="entry name" value="DUF1023"/>
</dbReference>
<sequence>MLLPDTPVLPASWLPGVTQSRSPPPESAPTEPPGPPAAAGGRTAMKRRLKRALTAAALVSTVVAATAGWAAGSQQSAVTGPPPGTAGWRADVGTLGRPLPDPAGAGPGQIASFFSGIDPVERRALARRHPLVVGNLDGAPVALRYAANRRALRKEAVRQHARSTDPALTPQAHAHARHKAARYTRLLASDRQILAFDPRGRGQVAEVYGDLATAERTAVIVPGSDIDLRTFDSRGANRYGTPAGMAASLRSQMHEAAPGTRTAVIAWVGYTTPVGLGPDAATGRLAEAGAPRLERFLHGLSRTGAPAPSLFCHSYGSVVCGKAAAHLTRKDASNLVAFGSPGMHAASAAGLGTRVPVWSARDAADWIARIPNVRLFGLGHGTDPAGDGFGARVVSSDRAEGHAGYLEPGTDSGANFAAITLGSYDRVHCADGSRECAKAVTAARLR</sequence>
<evidence type="ECO:0000259" key="2">
    <source>
        <dbReference type="Pfam" id="PF06259"/>
    </source>
</evidence>
<name>A0ABQ2MK83_9ACTN</name>
<proteinExistence type="predicted"/>
<evidence type="ECO:0000256" key="1">
    <source>
        <dbReference type="SAM" id="MobiDB-lite"/>
    </source>
</evidence>
<dbReference type="Pfam" id="PF06259">
    <property type="entry name" value="Abhydrolase_8"/>
    <property type="match status" value="1"/>
</dbReference>
<feature type="region of interest" description="Disordered" evidence="1">
    <location>
        <begin position="1"/>
        <end position="46"/>
    </location>
</feature>
<dbReference type="EMBL" id="BMMP01000012">
    <property type="protein sequence ID" value="GGO52934.1"/>
    <property type="molecule type" value="Genomic_DNA"/>
</dbReference>
<feature type="region of interest" description="Disordered" evidence="1">
    <location>
        <begin position="71"/>
        <end position="107"/>
    </location>
</feature>
<protein>
    <recommendedName>
        <fullName evidence="2">DUF1023 domain-containing protein</fullName>
    </recommendedName>
</protein>
<reference evidence="4" key="1">
    <citation type="journal article" date="2019" name="Int. J. Syst. Evol. Microbiol.">
        <title>The Global Catalogue of Microorganisms (GCM) 10K type strain sequencing project: providing services to taxonomists for standard genome sequencing and annotation.</title>
        <authorList>
            <consortium name="The Broad Institute Genomics Platform"/>
            <consortium name="The Broad Institute Genome Sequencing Center for Infectious Disease"/>
            <person name="Wu L."/>
            <person name="Ma J."/>
        </authorList>
    </citation>
    <scope>NUCLEOTIDE SEQUENCE [LARGE SCALE GENOMIC DNA]</scope>
    <source>
        <strain evidence="4">CGMCC 4.7178</strain>
    </source>
</reference>
<comment type="caution">
    <text evidence="3">The sequence shown here is derived from an EMBL/GenBank/DDBJ whole genome shotgun (WGS) entry which is preliminary data.</text>
</comment>
<feature type="compositionally biased region" description="Pro residues" evidence="1">
    <location>
        <begin position="22"/>
        <end position="36"/>
    </location>
</feature>
<evidence type="ECO:0000313" key="4">
    <source>
        <dbReference type="Proteomes" id="UP000631535"/>
    </source>
</evidence>
<evidence type="ECO:0000313" key="3">
    <source>
        <dbReference type="EMBL" id="GGO52934.1"/>
    </source>
</evidence>
<organism evidence="3 4">
    <name type="scientific">Streptomyces daqingensis</name>
    <dbReference type="NCBI Taxonomy" id="1472640"/>
    <lineage>
        <taxon>Bacteria</taxon>
        <taxon>Bacillati</taxon>
        <taxon>Actinomycetota</taxon>
        <taxon>Actinomycetes</taxon>
        <taxon>Kitasatosporales</taxon>
        <taxon>Streptomycetaceae</taxon>
        <taxon>Streptomyces</taxon>
    </lineage>
</organism>
<accession>A0ABQ2MK83</accession>
<feature type="domain" description="DUF1023" evidence="2">
    <location>
        <begin position="197"/>
        <end position="373"/>
    </location>
</feature>
<gene>
    <name evidence="3" type="ORF">GCM10012287_38390</name>
</gene>
<dbReference type="Proteomes" id="UP000631535">
    <property type="component" value="Unassembled WGS sequence"/>
</dbReference>